<comment type="caution">
    <text evidence="2">The sequence shown here is derived from an EMBL/GenBank/DDBJ whole genome shotgun (WGS) entry which is preliminary data.</text>
</comment>
<dbReference type="InterPro" id="IPR012338">
    <property type="entry name" value="Beta-lactam/transpept-like"/>
</dbReference>
<dbReference type="Gene3D" id="3.40.710.10">
    <property type="entry name" value="DD-peptidase/beta-lactamase superfamily"/>
    <property type="match status" value="1"/>
</dbReference>
<feature type="domain" description="Beta-lactamase-related" evidence="1">
    <location>
        <begin position="96"/>
        <end position="347"/>
    </location>
</feature>
<dbReference type="InterPro" id="IPR050789">
    <property type="entry name" value="Diverse_Enzym_Activities"/>
</dbReference>
<evidence type="ECO:0000313" key="2">
    <source>
        <dbReference type="EMBL" id="MCE2594328.1"/>
    </source>
</evidence>
<organism evidence="2 3">
    <name type="scientific">Motilimonas cestriensis</name>
    <dbReference type="NCBI Taxonomy" id="2742685"/>
    <lineage>
        <taxon>Bacteria</taxon>
        <taxon>Pseudomonadati</taxon>
        <taxon>Pseudomonadota</taxon>
        <taxon>Gammaproteobacteria</taxon>
        <taxon>Alteromonadales</taxon>
        <taxon>Alteromonadales genera incertae sedis</taxon>
        <taxon>Motilimonas</taxon>
    </lineage>
</organism>
<dbReference type="Proteomes" id="UP001201273">
    <property type="component" value="Unassembled WGS sequence"/>
</dbReference>
<accession>A0ABS8W6Z9</accession>
<dbReference type="PANTHER" id="PTHR43283">
    <property type="entry name" value="BETA-LACTAMASE-RELATED"/>
    <property type="match status" value="1"/>
</dbReference>
<name>A0ABS8W6Z9_9GAMM</name>
<dbReference type="SUPFAM" id="SSF56601">
    <property type="entry name" value="beta-lactamase/transpeptidase-like"/>
    <property type="match status" value="1"/>
</dbReference>
<protein>
    <submittedName>
        <fullName evidence="2">Beta-lactamase family protein</fullName>
    </submittedName>
</protein>
<dbReference type="Pfam" id="PF00144">
    <property type="entry name" value="Beta-lactamase"/>
    <property type="match status" value="1"/>
</dbReference>
<gene>
    <name evidence="2" type="ORF">K6Y31_05825</name>
</gene>
<keyword evidence="3" id="KW-1185">Reference proteome</keyword>
<evidence type="ECO:0000313" key="3">
    <source>
        <dbReference type="Proteomes" id="UP001201273"/>
    </source>
</evidence>
<dbReference type="PANTHER" id="PTHR43283:SF7">
    <property type="entry name" value="BETA-LACTAMASE-RELATED DOMAIN-CONTAINING PROTEIN"/>
    <property type="match status" value="1"/>
</dbReference>
<reference evidence="2 3" key="1">
    <citation type="journal article" date="2022" name="Environ. Microbiol. Rep.">
        <title>Eco-phylogenetic analyses reveal divergent evolution of vitamin B12 metabolism in the marine bacterial family 'Psychromonadaceae'.</title>
        <authorList>
            <person name="Jin X."/>
            <person name="Yang Y."/>
            <person name="Cao H."/>
            <person name="Gao B."/>
            <person name="Zhao Z."/>
        </authorList>
    </citation>
    <scope>NUCLEOTIDE SEQUENCE [LARGE SCALE GENOMIC DNA]</scope>
    <source>
        <strain evidence="2 3">MKS20</strain>
    </source>
</reference>
<evidence type="ECO:0000259" key="1">
    <source>
        <dbReference type="Pfam" id="PF00144"/>
    </source>
</evidence>
<dbReference type="RefSeq" id="WP_233051876.1">
    <property type="nucleotide sequence ID" value="NZ_JAIMJA010000004.1"/>
</dbReference>
<proteinExistence type="predicted"/>
<dbReference type="InterPro" id="IPR001466">
    <property type="entry name" value="Beta-lactam-related"/>
</dbReference>
<sequence>MFIFALIFTASIYTSIYDDVLSAYELTNEAHNDEYWVEGSPSDVIVPEVFIDDDEPFLARLCLNRIRSGDELKAMIVSVAGTIRFNCFANGESKLELYGLNSVTKSVTSLLVGIAIDKGFIHSVHDPIAMYLPDHTHLLGEYGKTVTIEDLLLMKSPIGNMPLFAVNDGQSAFSPQLEAYFAAPDPVEFILGFGAAESGIEGFNYGEGPATLVGRIIANATGVSVVEFAKQNLFLPMGIKYFEWHLLADGSANTAGGLVLTSWDMLKIGELVQNNGAWSGDQLVNAHWIKSSIAPHISTRSTWSQYGYYWWSNVFKLKGKDITVMAARGFKGQFILVIPELKATIAINGDHEGFNDLGGVSLAEYIIKRYVPRLLD</sequence>
<dbReference type="EMBL" id="JAIMJA010000004">
    <property type="protein sequence ID" value="MCE2594328.1"/>
    <property type="molecule type" value="Genomic_DNA"/>
</dbReference>